<reference evidence="9 10" key="1">
    <citation type="submission" date="2019-10" db="EMBL/GenBank/DDBJ databases">
        <title>Nocardia macrotermitis sp. nov. and Nocardia aurantia sp. nov., isolated from the gut of fungus growing-termite Macrotermes natalensis.</title>
        <authorList>
            <person name="Benndorf R."/>
            <person name="Schwitalla J."/>
            <person name="Martin K."/>
            <person name="De Beer W."/>
            <person name="Kaster A.-K."/>
            <person name="Vollmers J."/>
            <person name="Poulsen M."/>
            <person name="Beemelmanns C."/>
        </authorList>
    </citation>
    <scope>NUCLEOTIDE SEQUENCE [LARGE SCALE GENOMIC DNA]</scope>
    <source>
        <strain evidence="9 10">RB20</strain>
    </source>
</reference>
<evidence type="ECO:0000259" key="8">
    <source>
        <dbReference type="PROSITE" id="PS50965"/>
    </source>
</evidence>
<name>A0A7K0DBH8_9NOCA</name>
<feature type="domain" description="Protein kinase" evidence="7">
    <location>
        <begin position="199"/>
        <end position="489"/>
    </location>
</feature>
<keyword evidence="2 5" id="KW-0547">Nucleotide-binding</keyword>
<evidence type="ECO:0000313" key="10">
    <source>
        <dbReference type="Proteomes" id="UP000438448"/>
    </source>
</evidence>
<evidence type="ECO:0000259" key="7">
    <source>
        <dbReference type="PROSITE" id="PS50011"/>
    </source>
</evidence>
<dbReference type="PANTHER" id="PTHR43289">
    <property type="entry name" value="MITOGEN-ACTIVATED PROTEIN KINASE KINASE KINASE 20-RELATED"/>
    <property type="match status" value="1"/>
</dbReference>
<organism evidence="9 10">
    <name type="scientific">Nocardia macrotermitis</name>
    <dbReference type="NCBI Taxonomy" id="2585198"/>
    <lineage>
        <taxon>Bacteria</taxon>
        <taxon>Bacillati</taxon>
        <taxon>Actinomycetota</taxon>
        <taxon>Actinomycetes</taxon>
        <taxon>Mycobacteriales</taxon>
        <taxon>Nocardiaceae</taxon>
        <taxon>Nocardia</taxon>
    </lineage>
</organism>
<protein>
    <recommendedName>
        <fullName evidence="11">Serine/threonine protein kinase</fullName>
    </recommendedName>
</protein>
<keyword evidence="1" id="KW-0808">Transferase</keyword>
<evidence type="ECO:0000256" key="5">
    <source>
        <dbReference type="PROSITE-ProRule" id="PRU10141"/>
    </source>
</evidence>
<feature type="domain" description="Protein kinase" evidence="7">
    <location>
        <begin position="524"/>
        <end position="811"/>
    </location>
</feature>
<dbReference type="InterPro" id="IPR049832">
    <property type="entry name" value="BREX_PglW"/>
</dbReference>
<dbReference type="InterPro" id="IPR011528">
    <property type="entry name" value="NERD"/>
</dbReference>
<dbReference type="NCBIfam" id="NF033442">
    <property type="entry name" value="BREX_PglW"/>
    <property type="match status" value="1"/>
</dbReference>
<dbReference type="GO" id="GO:0004674">
    <property type="term" value="F:protein serine/threonine kinase activity"/>
    <property type="evidence" value="ECO:0007669"/>
    <property type="project" value="TreeGrafter"/>
</dbReference>
<dbReference type="SUPFAM" id="SSF47789">
    <property type="entry name" value="C-terminal domain of RNA polymerase alpha subunit"/>
    <property type="match status" value="1"/>
</dbReference>
<feature type="region of interest" description="Disordered" evidence="6">
    <location>
        <begin position="817"/>
        <end position="839"/>
    </location>
</feature>
<dbReference type="InterPro" id="IPR017441">
    <property type="entry name" value="Protein_kinase_ATP_BS"/>
</dbReference>
<dbReference type="SUPFAM" id="SSF56112">
    <property type="entry name" value="Protein kinase-like (PK-like)"/>
    <property type="match status" value="2"/>
</dbReference>
<dbReference type="Gene3D" id="1.10.150.20">
    <property type="entry name" value="5' to 3' exonuclease, C-terminal subdomain"/>
    <property type="match status" value="1"/>
</dbReference>
<comment type="caution">
    <text evidence="9">The sequence shown here is derived from an EMBL/GenBank/DDBJ whole genome shotgun (WGS) entry which is preliminary data.</text>
</comment>
<evidence type="ECO:0000256" key="2">
    <source>
        <dbReference type="ARBA" id="ARBA00022741"/>
    </source>
</evidence>
<accession>A0A7K0DBH8</accession>
<dbReference type="SMART" id="SM00220">
    <property type="entry name" value="S_TKc"/>
    <property type="match status" value="1"/>
</dbReference>
<dbReference type="PROSITE" id="PS00107">
    <property type="entry name" value="PROTEIN_KINASE_ATP"/>
    <property type="match status" value="1"/>
</dbReference>
<dbReference type="Gene3D" id="1.10.510.10">
    <property type="entry name" value="Transferase(Phosphotransferase) domain 1"/>
    <property type="match status" value="2"/>
</dbReference>
<feature type="domain" description="NERD" evidence="8">
    <location>
        <begin position="15"/>
        <end position="133"/>
    </location>
</feature>
<feature type="binding site" evidence="5">
    <location>
        <position position="560"/>
    </location>
    <ligand>
        <name>ATP</name>
        <dbReference type="ChEBI" id="CHEBI:30616"/>
    </ligand>
</feature>
<evidence type="ECO:0000256" key="3">
    <source>
        <dbReference type="ARBA" id="ARBA00022777"/>
    </source>
</evidence>
<dbReference type="GO" id="GO:0005524">
    <property type="term" value="F:ATP binding"/>
    <property type="evidence" value="ECO:0007669"/>
    <property type="project" value="UniProtKB-UniRule"/>
</dbReference>
<evidence type="ECO:0000256" key="4">
    <source>
        <dbReference type="ARBA" id="ARBA00022840"/>
    </source>
</evidence>
<keyword evidence="10" id="KW-1185">Reference proteome</keyword>
<evidence type="ECO:0000313" key="9">
    <source>
        <dbReference type="EMBL" id="MQY22652.1"/>
    </source>
</evidence>
<sequence length="1533" mass="168653">MRAMEVGRWTRISESSFEHERRGLEAIRAALPDVDPWCAYSNFSFIEHYGHVREVDLLVIAPNGVHLIELKDWRGRLTVEGGDWVLKHDTGGRRHHRNPLHLNEQKAKELAGLLAPHLGAARVFVTSHVCLTNSGLTFELPPGDRVHTHTIAELVRVLNEPVRDERRRITAQRAKAVVRALTKVGIGRSEADFTVGAYRLEHRPFDTGPTWSDYRAEHSDLGTSARVRIYVSERGADAEARRSVYDSAKREAAVLRRFRHPGVVRFVDIDSGAHPAGPALIFEYDSSTVRLDEFVSRHAAALDLADRLQLVRQLAETVRAAHSKRIYHRSLAAHSIHVIPRRHDRSGRRLAEQDGWRTPHLLISDWQIAAQRSTVSRPGLTGGSTTGLATTHLAPGTEVYLAPELAAPKPEPIEMDVYGLGMLTYLLLAGRPPAASQAELLARLEAGEGLRPGVVVDGLNSDLDELVDAATAYRPERRISTVDEFLEWLELIETGLRSPAEPEPVAPEVDPLEAVAGDVLNRRWEVRRRLGTGSTSRAFLVRDLESDPQAKDTRAFAVLKVALSDGRADVLTREAEVMRRLRKDARIIQPVEPGLVHLGNRTGLLLEYVGDERELTAPPDAGSKRRRTEETVARHLRENGRLTVDELEAYGEYLFGAVEFLEGEGIWHRDLKPDNIAIRVRPNRTRQLVLIDFSLAGYPAKDTEAGTDGYLDPFIGTIGRPNYDAHAERFALAVTLHEMASAELPHWGDGSVAARQTDPKQHPCPEIAADAFDPAIRDGLIGFFRRALHRDVAQRFDDLKPMRDEWRRIFLEMARAVPSRPRTRQPGTQTTAGASETPARLEVAELAPADAETSGQERDRIAEQVTRETPLATAGLTAAAEQFLYGLGINTVGDLLDYSQRNLINAPGLGARTRIEIQSRQKQWGRLLGRPAPNPLTSEGRRAAKEELNEVHSAPADSSAATLRALSLDTLVSQLVPELNNNGSNATKVDMVTRLLRVPGADDLSELGVWPTQSAVAASMGVSSPTISLSLKQMRQKWRKSDALSAVRDEILELLREFGRVASVVELADALILRRGTRLDGRAQRRALAVAVVRAVSEAEQLTPDQAAFKCNDPRDGVLPVILALEVDEANDPPETPSVKALLGYAARLGATADRLADSETLPTPATVLERLSAIDVPPGVVEWSDLGWDERRLVQMAVGASRNAAATPRLEIYPLTLPLIRAARLTQAGLVRLTPGLERLRQPGVRVDEVHERIRRRFPELGVERGLPEGSELTAALRNAGFDLILETSAEGVTRYLPAHGIDAFSSMSVWSGRRSTATSIRDGRWADDPAVAAASRAEEQLADAVGRDGFRVLTVRSALTGLAVGEIASRFVAEPISMTGLFLSAMHDLIPMGGKPTWETILLADAAEPGSKRAIRFAEYARTAWGRIEPQVLTRLGAAAGPVLMTDTVVFARYNAMGVLHRLSERARHSGHGLWMLCPQDDPERKPRLGTVAVPFQAGFSEWIVLTDDWIRNTHRADGSSIEADDRGVSA</sequence>
<evidence type="ECO:0008006" key="11">
    <source>
        <dbReference type="Google" id="ProtNLM"/>
    </source>
</evidence>
<feature type="compositionally biased region" description="Low complexity" evidence="6">
    <location>
        <begin position="824"/>
        <end position="834"/>
    </location>
</feature>
<dbReference type="PROSITE" id="PS50965">
    <property type="entry name" value="NERD"/>
    <property type="match status" value="1"/>
</dbReference>
<gene>
    <name evidence="9" type="ORF">NRB20_57700</name>
</gene>
<dbReference type="Proteomes" id="UP000438448">
    <property type="component" value="Unassembled WGS sequence"/>
</dbReference>
<dbReference type="Pfam" id="PF08378">
    <property type="entry name" value="NERD"/>
    <property type="match status" value="1"/>
</dbReference>
<dbReference type="Pfam" id="PF00069">
    <property type="entry name" value="Pkinase"/>
    <property type="match status" value="2"/>
</dbReference>
<keyword evidence="3" id="KW-0418">Kinase</keyword>
<dbReference type="PROSITE" id="PS50011">
    <property type="entry name" value="PROTEIN_KINASE_DOM"/>
    <property type="match status" value="2"/>
</dbReference>
<dbReference type="PANTHER" id="PTHR43289:SF34">
    <property type="entry name" value="SERINE_THREONINE-PROTEIN KINASE YBDM-RELATED"/>
    <property type="match status" value="1"/>
</dbReference>
<dbReference type="InterPro" id="IPR000719">
    <property type="entry name" value="Prot_kinase_dom"/>
</dbReference>
<keyword evidence="4 5" id="KW-0067">ATP-binding</keyword>
<dbReference type="EMBL" id="WEGK01000014">
    <property type="protein sequence ID" value="MQY22652.1"/>
    <property type="molecule type" value="Genomic_DNA"/>
</dbReference>
<dbReference type="InterPro" id="IPR011009">
    <property type="entry name" value="Kinase-like_dom_sf"/>
</dbReference>
<evidence type="ECO:0000256" key="6">
    <source>
        <dbReference type="SAM" id="MobiDB-lite"/>
    </source>
</evidence>
<proteinExistence type="predicted"/>
<evidence type="ECO:0000256" key="1">
    <source>
        <dbReference type="ARBA" id="ARBA00022679"/>
    </source>
</evidence>